<feature type="compositionally biased region" description="Low complexity" evidence="1">
    <location>
        <begin position="163"/>
        <end position="174"/>
    </location>
</feature>
<dbReference type="RefSeq" id="WP_184033784.1">
    <property type="nucleotide sequence ID" value="NZ_BAABAR010000007.1"/>
</dbReference>
<protein>
    <recommendedName>
        <fullName evidence="4">ANTAR domain-containing protein</fullName>
    </recommendedName>
</protein>
<feature type="region of interest" description="Disordered" evidence="1">
    <location>
        <begin position="128"/>
        <end position="174"/>
    </location>
</feature>
<evidence type="ECO:0008006" key="4">
    <source>
        <dbReference type="Google" id="ProtNLM"/>
    </source>
</evidence>
<dbReference type="Proteomes" id="UP000560131">
    <property type="component" value="Unassembled WGS sequence"/>
</dbReference>
<sequence>MLGAQVFDAGGQRWTLFLGNAAQCAVEEQYGKGFFAVVADAVPDVDAETALAIASAMSGDAMPSLSVATMEKMASAMRRVRLSVLRDLAWHGLQRHHPGVTLDEVSDVADQLGQHRFGEVIGNAIRAAQGRGEGQKEDDRPVAPGKPSTRRRAPTGKGSSRNGPAPGSTSPPSG</sequence>
<dbReference type="EMBL" id="JACIJN010000002">
    <property type="protein sequence ID" value="MBB5725052.1"/>
    <property type="molecule type" value="Genomic_DNA"/>
</dbReference>
<accession>A0ABR6N5F5</accession>
<proteinExistence type="predicted"/>
<evidence type="ECO:0000256" key="1">
    <source>
        <dbReference type="SAM" id="MobiDB-lite"/>
    </source>
</evidence>
<keyword evidence="3" id="KW-1185">Reference proteome</keyword>
<gene>
    <name evidence="2" type="ORF">FHS97_000960</name>
</gene>
<evidence type="ECO:0000313" key="3">
    <source>
        <dbReference type="Proteomes" id="UP000560131"/>
    </source>
</evidence>
<name>A0ABR6N5F5_9SPHN</name>
<comment type="caution">
    <text evidence="2">The sequence shown here is derived from an EMBL/GenBank/DDBJ whole genome shotgun (WGS) entry which is preliminary data.</text>
</comment>
<evidence type="ECO:0000313" key="2">
    <source>
        <dbReference type="EMBL" id="MBB5725052.1"/>
    </source>
</evidence>
<reference evidence="2 3" key="1">
    <citation type="submission" date="2020-08" db="EMBL/GenBank/DDBJ databases">
        <title>Genomic Encyclopedia of Type Strains, Phase IV (KMG-IV): sequencing the most valuable type-strain genomes for metagenomic binning, comparative biology and taxonomic classification.</title>
        <authorList>
            <person name="Goeker M."/>
        </authorList>
    </citation>
    <scope>NUCLEOTIDE SEQUENCE [LARGE SCALE GENOMIC DNA]</scope>
    <source>
        <strain evidence="2 3">DSM 101535</strain>
    </source>
</reference>
<organism evidence="2 3">
    <name type="scientific">Sphingomonas endophytica</name>
    <dbReference type="NCBI Taxonomy" id="869719"/>
    <lineage>
        <taxon>Bacteria</taxon>
        <taxon>Pseudomonadati</taxon>
        <taxon>Pseudomonadota</taxon>
        <taxon>Alphaproteobacteria</taxon>
        <taxon>Sphingomonadales</taxon>
        <taxon>Sphingomonadaceae</taxon>
        <taxon>Sphingomonas</taxon>
    </lineage>
</organism>